<sequence length="379" mass="41224">MKFAIASQALVGAVAVSALTLPRSIMKRARFIDLAQFGSFPTITPEQAHSEAEQVNGNFSDGPQFDGSSESSSSNSKTPVAGEEKATTAAAAGTCDRNNPGVRFEWRNYSADDKKAFVNGIKCLMDAPSSGNFQGAQSRYEDLVSVHQQLTPTIHQRAVFLPWHRYYVYVFESLMREECGFDRAFPWWDETLDSGKFAESDIFTDAYFGPLPGKTSDGQGTCIDTGTFGGLTLHIGPGSGFTDHCLARAVDESLTTTVSASFVSDCNSRTTYDDMRGCQELGPHAYGHNGVGAVMAEVQASPGDPVFFLHHLFVDHGFRIWQNADASRTTTINGCADAANPCTPITMDYVLTSNGLRPDQTIADVMDTMGGFLCYRYDY</sequence>
<name>A0ACC0CIU2_9PEZI</name>
<gene>
    <name evidence="1" type="ORF">F4821DRAFT_63778</name>
</gene>
<evidence type="ECO:0000313" key="1">
    <source>
        <dbReference type="EMBL" id="KAI6080356.1"/>
    </source>
</evidence>
<accession>A0ACC0CIU2</accession>
<dbReference type="Proteomes" id="UP001497680">
    <property type="component" value="Unassembled WGS sequence"/>
</dbReference>
<organism evidence="1 2">
    <name type="scientific">Hypoxylon rubiginosum</name>
    <dbReference type="NCBI Taxonomy" id="110542"/>
    <lineage>
        <taxon>Eukaryota</taxon>
        <taxon>Fungi</taxon>
        <taxon>Dikarya</taxon>
        <taxon>Ascomycota</taxon>
        <taxon>Pezizomycotina</taxon>
        <taxon>Sordariomycetes</taxon>
        <taxon>Xylariomycetidae</taxon>
        <taxon>Xylariales</taxon>
        <taxon>Hypoxylaceae</taxon>
        <taxon>Hypoxylon</taxon>
    </lineage>
</organism>
<evidence type="ECO:0000313" key="2">
    <source>
        <dbReference type="Proteomes" id="UP001497680"/>
    </source>
</evidence>
<keyword evidence="2" id="KW-1185">Reference proteome</keyword>
<comment type="caution">
    <text evidence="1">The sequence shown here is derived from an EMBL/GenBank/DDBJ whole genome shotgun (WGS) entry which is preliminary data.</text>
</comment>
<dbReference type="EMBL" id="MU394451">
    <property type="protein sequence ID" value="KAI6080356.1"/>
    <property type="molecule type" value="Genomic_DNA"/>
</dbReference>
<protein>
    <submittedName>
        <fullName evidence="1">Di-copper centre-containing protein</fullName>
    </submittedName>
</protein>
<proteinExistence type="predicted"/>
<reference evidence="1 2" key="1">
    <citation type="journal article" date="2022" name="New Phytol.">
        <title>Ecological generalism drives hyperdiversity of secondary metabolite gene clusters in xylarialean endophytes.</title>
        <authorList>
            <person name="Franco M.E.E."/>
            <person name="Wisecaver J.H."/>
            <person name="Arnold A.E."/>
            <person name="Ju Y.M."/>
            <person name="Slot J.C."/>
            <person name="Ahrendt S."/>
            <person name="Moore L.P."/>
            <person name="Eastman K.E."/>
            <person name="Scott K."/>
            <person name="Konkel Z."/>
            <person name="Mondo S.J."/>
            <person name="Kuo A."/>
            <person name="Hayes R.D."/>
            <person name="Haridas S."/>
            <person name="Andreopoulos B."/>
            <person name="Riley R."/>
            <person name="LaButti K."/>
            <person name="Pangilinan J."/>
            <person name="Lipzen A."/>
            <person name="Amirebrahimi M."/>
            <person name="Yan J."/>
            <person name="Adam C."/>
            <person name="Keymanesh K."/>
            <person name="Ng V."/>
            <person name="Louie K."/>
            <person name="Northen T."/>
            <person name="Drula E."/>
            <person name="Henrissat B."/>
            <person name="Hsieh H.M."/>
            <person name="Youens-Clark K."/>
            <person name="Lutzoni F."/>
            <person name="Miadlikowska J."/>
            <person name="Eastwood D.C."/>
            <person name="Hamelin R.C."/>
            <person name="Grigoriev I.V."/>
            <person name="U'Ren J.M."/>
        </authorList>
    </citation>
    <scope>NUCLEOTIDE SEQUENCE [LARGE SCALE GENOMIC DNA]</scope>
    <source>
        <strain evidence="1 2">ER1909</strain>
    </source>
</reference>